<protein>
    <submittedName>
        <fullName evidence="1">Uncharacterized protein</fullName>
    </submittedName>
</protein>
<name>A0A6A5S631_9PLEO</name>
<reference evidence="1" key="1">
    <citation type="journal article" date="2020" name="Stud. Mycol.">
        <title>101 Dothideomycetes genomes: a test case for predicting lifestyles and emergence of pathogens.</title>
        <authorList>
            <person name="Haridas S."/>
            <person name="Albert R."/>
            <person name="Binder M."/>
            <person name="Bloem J."/>
            <person name="Labutti K."/>
            <person name="Salamov A."/>
            <person name="Andreopoulos B."/>
            <person name="Baker S."/>
            <person name="Barry K."/>
            <person name="Bills G."/>
            <person name="Bluhm B."/>
            <person name="Cannon C."/>
            <person name="Castanera R."/>
            <person name="Culley D."/>
            <person name="Daum C."/>
            <person name="Ezra D."/>
            <person name="Gonzalez J."/>
            <person name="Henrissat B."/>
            <person name="Kuo A."/>
            <person name="Liang C."/>
            <person name="Lipzen A."/>
            <person name="Lutzoni F."/>
            <person name="Magnuson J."/>
            <person name="Mondo S."/>
            <person name="Nolan M."/>
            <person name="Ohm R."/>
            <person name="Pangilinan J."/>
            <person name="Park H.-J."/>
            <person name="Ramirez L."/>
            <person name="Alfaro M."/>
            <person name="Sun H."/>
            <person name="Tritt A."/>
            <person name="Yoshinaga Y."/>
            <person name="Zwiers L.-H."/>
            <person name="Turgeon B."/>
            <person name="Goodwin S."/>
            <person name="Spatafora J."/>
            <person name="Crous P."/>
            <person name="Grigoriev I."/>
        </authorList>
    </citation>
    <scope>NUCLEOTIDE SEQUENCE</scope>
    <source>
        <strain evidence="1">CBS 161.51</strain>
    </source>
</reference>
<evidence type="ECO:0000313" key="2">
    <source>
        <dbReference type="Proteomes" id="UP000800038"/>
    </source>
</evidence>
<dbReference type="Proteomes" id="UP000800038">
    <property type="component" value="Unassembled WGS sequence"/>
</dbReference>
<dbReference type="EMBL" id="ML976340">
    <property type="protein sequence ID" value="KAF1934944.1"/>
    <property type="molecule type" value="Genomic_DNA"/>
</dbReference>
<keyword evidence="2" id="KW-1185">Reference proteome</keyword>
<proteinExistence type="predicted"/>
<gene>
    <name evidence="1" type="ORF">EJ02DRAFT_516710</name>
</gene>
<sequence>MPPRKQKPTKQELRALIREHGIRFKGPIPQKQWPERYAHHFQTIHEISRVWYDEYKSDSSIPKERRRAFKKRVNHLGELASRLLDDVNTNESTWREFEPYVLQRFDERVICEQCHNDVWRSDYEASSLRSQAELKAKRSGRRLCLCRSGRLQVVADDTDGENSTIFDFAKEQALSHASNDNLDYLSISMKPDRVVGLRSPVRIPNDPSLFPVTGRDILLPFLVIEAKKEQDAPGFRAIQCQTAFAVRRLLMAQESLLKDNPADEPCLIWFFAFQGEQWRLQICTYDDSKSPVKVYDLWEGTVQRQDDALQLLLIVDYIWSWARDIYRPSVRKAVYESILADRDISPASTDRFRQSLSLCSAPTPVAEPDEFDTMQIDHGSETDALSGLSPSVSDAEDEDFEQIQGAALQQANNHKFLRWAVGHQAAPSWTKFGSIRHSNIIQFEFQISTGHWLDLESTIAGFSSTTAMQSAFLLRSEQLLELVALWVPHAEPPPSLSFAGSECVSILSYTRFDQLTWQIKRGLVCILWQRSSSETVLTAGNMHQVQLLNSILERPVNPTTDLKRALLDVQQISGRTSVWYALKIVTMLLSQKQDGIKWMLAHEPISGTEAIYVAQTSKTFEHQTIVKQMAIPASPRNRQISGDQLERHPSYIIPALLQDTRTGDSMIVVRSDSWSEECPKFCLFVLLDEYVDDYRVLHRLLEEARTRKNFYGDHDCKLSRSDWQNLRNWSKALRDGA</sequence>
<evidence type="ECO:0000313" key="1">
    <source>
        <dbReference type="EMBL" id="KAF1934944.1"/>
    </source>
</evidence>
<accession>A0A6A5S631</accession>
<organism evidence="1 2">
    <name type="scientific">Clathrospora elynae</name>
    <dbReference type="NCBI Taxonomy" id="706981"/>
    <lineage>
        <taxon>Eukaryota</taxon>
        <taxon>Fungi</taxon>
        <taxon>Dikarya</taxon>
        <taxon>Ascomycota</taxon>
        <taxon>Pezizomycotina</taxon>
        <taxon>Dothideomycetes</taxon>
        <taxon>Pleosporomycetidae</taxon>
        <taxon>Pleosporales</taxon>
        <taxon>Diademaceae</taxon>
        <taxon>Clathrospora</taxon>
    </lineage>
</organism>
<dbReference type="AlphaFoldDB" id="A0A6A5S631"/>
<dbReference type="OrthoDB" id="3538597at2759"/>